<dbReference type="InterPro" id="IPR013083">
    <property type="entry name" value="Znf_RING/FYVE/PHD"/>
</dbReference>
<keyword evidence="4" id="KW-0479">Metal-binding</keyword>
<proteinExistence type="predicted"/>
<gene>
    <name evidence="12" type="primary">Necator_chrII.g8326</name>
    <name evidence="12" type="ORF">RB195_020532</name>
</gene>
<evidence type="ECO:0000313" key="12">
    <source>
        <dbReference type="EMBL" id="KAK6738487.1"/>
    </source>
</evidence>
<dbReference type="Proteomes" id="UP001303046">
    <property type="component" value="Unassembled WGS sequence"/>
</dbReference>
<keyword evidence="2" id="KW-0808">Transferase</keyword>
<accession>A0ABR1CJB1</accession>
<evidence type="ECO:0000256" key="10">
    <source>
        <dbReference type="SAM" id="MobiDB-lite"/>
    </source>
</evidence>
<evidence type="ECO:0000259" key="11">
    <source>
        <dbReference type="PROSITE" id="PS51292"/>
    </source>
</evidence>
<feature type="region of interest" description="Disordered" evidence="10">
    <location>
        <begin position="205"/>
        <end position="227"/>
    </location>
</feature>
<evidence type="ECO:0000256" key="6">
    <source>
        <dbReference type="ARBA" id="ARBA00022786"/>
    </source>
</evidence>
<dbReference type="EMBL" id="JAVFWL010000002">
    <property type="protein sequence ID" value="KAK6738487.1"/>
    <property type="molecule type" value="Genomic_DNA"/>
</dbReference>
<keyword evidence="13" id="KW-1185">Reference proteome</keyword>
<dbReference type="Gene3D" id="3.30.40.10">
    <property type="entry name" value="Zinc/RING finger domain, C3HC4 (zinc finger)"/>
    <property type="match status" value="1"/>
</dbReference>
<evidence type="ECO:0000256" key="4">
    <source>
        <dbReference type="ARBA" id="ARBA00022723"/>
    </source>
</evidence>
<dbReference type="SUPFAM" id="SSF57850">
    <property type="entry name" value="RING/U-box"/>
    <property type="match status" value="1"/>
</dbReference>
<reference evidence="12 13" key="1">
    <citation type="submission" date="2023-08" db="EMBL/GenBank/DDBJ databases">
        <title>A Necator americanus chromosomal reference genome.</title>
        <authorList>
            <person name="Ilik V."/>
            <person name="Petrzelkova K.J."/>
            <person name="Pardy F."/>
            <person name="Fuh T."/>
            <person name="Niatou-Singa F.S."/>
            <person name="Gouil Q."/>
            <person name="Baker L."/>
            <person name="Ritchie M.E."/>
            <person name="Jex A.R."/>
            <person name="Gazzola D."/>
            <person name="Li H."/>
            <person name="Toshio Fujiwara R."/>
            <person name="Zhan B."/>
            <person name="Aroian R.V."/>
            <person name="Pafco B."/>
            <person name="Schwarz E.M."/>
        </authorList>
    </citation>
    <scope>NUCLEOTIDE SEQUENCE [LARGE SCALE GENOMIC DNA]</scope>
    <source>
        <strain evidence="12 13">Aroian</strain>
        <tissue evidence="12">Whole animal</tissue>
    </source>
</reference>
<evidence type="ECO:0000313" key="13">
    <source>
        <dbReference type="Proteomes" id="UP001303046"/>
    </source>
</evidence>
<comment type="caution">
    <text evidence="12">The sequence shown here is derived from an EMBL/GenBank/DDBJ whole genome shotgun (WGS) entry which is preliminary data.</text>
</comment>
<dbReference type="SMART" id="SM00744">
    <property type="entry name" value="RINGv"/>
    <property type="match status" value="1"/>
</dbReference>
<keyword evidence="8" id="KW-1133">Transmembrane helix</keyword>
<comment type="subcellular location">
    <subcellularLocation>
        <location evidence="1">Membrane</location>
        <topology evidence="1">Multi-pass membrane protein</topology>
    </subcellularLocation>
</comment>
<dbReference type="CDD" id="cd16495">
    <property type="entry name" value="RING_CH-C4HC3_MARCH"/>
    <property type="match status" value="1"/>
</dbReference>
<keyword evidence="3" id="KW-0812">Transmembrane</keyword>
<evidence type="ECO:0000256" key="5">
    <source>
        <dbReference type="ARBA" id="ARBA00022771"/>
    </source>
</evidence>
<protein>
    <recommendedName>
        <fullName evidence="11">RING-CH-type domain-containing protein</fullName>
    </recommendedName>
</protein>
<evidence type="ECO:0000256" key="3">
    <source>
        <dbReference type="ARBA" id="ARBA00022692"/>
    </source>
</evidence>
<dbReference type="InterPro" id="IPR011016">
    <property type="entry name" value="Znf_RING-CH"/>
</dbReference>
<evidence type="ECO:0000256" key="9">
    <source>
        <dbReference type="ARBA" id="ARBA00023136"/>
    </source>
</evidence>
<evidence type="ECO:0000256" key="2">
    <source>
        <dbReference type="ARBA" id="ARBA00022679"/>
    </source>
</evidence>
<name>A0ABR1CJB1_NECAM</name>
<dbReference type="Pfam" id="PF12906">
    <property type="entry name" value="RINGv"/>
    <property type="match status" value="1"/>
</dbReference>
<keyword evidence="7" id="KW-0862">Zinc</keyword>
<sequence length="227" mass="26151">MPNIGDDSPSLTNSRIIAELPLLDTICYEEIPHITPGMGLVASCVLSVTADDRVCKFCYGEDDQNSRWLRPCMCSGSLKWVHVRCFDHWMEKAPAQQQVQCQTCRYVYVKTWVLKPFAEWCRPAIKLSAWECIEIFLDTYSTYKFLRGFILMLDGHRSVVVQCLHFLFWRIFIATDRRLAYYGSLGRQLLSSIFEISVKDFVPQSDESSEKSSDFGSPTPVYNEEVL</sequence>
<evidence type="ECO:0000256" key="1">
    <source>
        <dbReference type="ARBA" id="ARBA00004141"/>
    </source>
</evidence>
<dbReference type="PANTHER" id="PTHR46065:SF3">
    <property type="entry name" value="FI20425P1"/>
    <property type="match status" value="1"/>
</dbReference>
<dbReference type="PANTHER" id="PTHR46065">
    <property type="entry name" value="E3 UBIQUITIN-PROTEIN LIGASE MARCH 2/3 FAMILY MEMBER"/>
    <property type="match status" value="1"/>
</dbReference>
<feature type="domain" description="RING-CH-type" evidence="11">
    <location>
        <begin position="47"/>
        <end position="111"/>
    </location>
</feature>
<evidence type="ECO:0000256" key="8">
    <source>
        <dbReference type="ARBA" id="ARBA00022989"/>
    </source>
</evidence>
<keyword evidence="9" id="KW-0472">Membrane</keyword>
<keyword evidence="5" id="KW-0863">Zinc-finger</keyword>
<evidence type="ECO:0000256" key="7">
    <source>
        <dbReference type="ARBA" id="ARBA00022833"/>
    </source>
</evidence>
<dbReference type="PROSITE" id="PS51292">
    <property type="entry name" value="ZF_RING_CH"/>
    <property type="match status" value="1"/>
</dbReference>
<organism evidence="12 13">
    <name type="scientific">Necator americanus</name>
    <name type="common">Human hookworm</name>
    <dbReference type="NCBI Taxonomy" id="51031"/>
    <lineage>
        <taxon>Eukaryota</taxon>
        <taxon>Metazoa</taxon>
        <taxon>Ecdysozoa</taxon>
        <taxon>Nematoda</taxon>
        <taxon>Chromadorea</taxon>
        <taxon>Rhabditida</taxon>
        <taxon>Rhabditina</taxon>
        <taxon>Rhabditomorpha</taxon>
        <taxon>Strongyloidea</taxon>
        <taxon>Ancylostomatidae</taxon>
        <taxon>Bunostominae</taxon>
        <taxon>Necator</taxon>
    </lineage>
</organism>
<keyword evidence="6" id="KW-0833">Ubl conjugation pathway</keyword>